<dbReference type="InterPro" id="IPR050645">
    <property type="entry name" value="Histidine_acid_phosphatase"/>
</dbReference>
<name>A0AAD1UJL2_EUPCR</name>
<proteinExistence type="inferred from homology"/>
<reference evidence="8" key="1">
    <citation type="submission" date="2023-07" db="EMBL/GenBank/DDBJ databases">
        <authorList>
            <consortium name="AG Swart"/>
            <person name="Singh M."/>
            <person name="Singh A."/>
            <person name="Seah K."/>
            <person name="Emmerich C."/>
        </authorList>
    </citation>
    <scope>NUCLEOTIDE SEQUENCE</scope>
    <source>
        <strain evidence="8">DP1</strain>
    </source>
</reference>
<dbReference type="GO" id="GO:0003993">
    <property type="term" value="F:acid phosphatase activity"/>
    <property type="evidence" value="ECO:0007669"/>
    <property type="project" value="UniProtKB-EC"/>
</dbReference>
<gene>
    <name evidence="8" type="ORF">ECRASSUSDP1_LOCUS7727</name>
</gene>
<dbReference type="PANTHER" id="PTHR11567:SF211">
    <property type="entry name" value="PROSTATIC ACID PHOSPHATASE"/>
    <property type="match status" value="1"/>
</dbReference>
<keyword evidence="6" id="KW-0325">Glycoprotein</keyword>
<dbReference type="PANTHER" id="PTHR11567">
    <property type="entry name" value="ACID PHOSPHATASE-RELATED"/>
    <property type="match status" value="1"/>
</dbReference>
<dbReference type="CDD" id="cd07061">
    <property type="entry name" value="HP_HAP_like"/>
    <property type="match status" value="1"/>
</dbReference>
<evidence type="ECO:0000313" key="8">
    <source>
        <dbReference type="EMBL" id="CAI2366454.1"/>
    </source>
</evidence>
<keyword evidence="5" id="KW-1015">Disulfide bond</keyword>
<dbReference type="Pfam" id="PF00328">
    <property type="entry name" value="His_Phos_2"/>
    <property type="match status" value="1"/>
</dbReference>
<evidence type="ECO:0000256" key="2">
    <source>
        <dbReference type="ARBA" id="ARBA00005375"/>
    </source>
</evidence>
<keyword evidence="7" id="KW-0812">Transmembrane</keyword>
<sequence>MVLMVQVTRHGARSPISELQGFEIQAERSGEYSENGEFGGLESINTEPWTDGLGELTASGERQHYLLGSKHRKKFIEDDVSLLSKDFDPKEIHITSTPFNRTIMSAYSENKGWYPLGSVEKLSSEENKEALPPFEIKDKEKIIKNLGNDPTKHGYQPIPIHVGGDEFNQMFRAYSSSVCPVAKKFEQRVKEEAKFVEINERYKDNILKMIRENWGVEEELNFVTATDHTDNFYASYFDDRLVQKYKLPIDLVDRILADQFYFFTFYFDEMVRISSTNFLNFLHTTFDSKINSIVTGEDDGSGIKDRKLFFFSAHDTTAAAFLSGIEQRQELQPFYATHNLIQLWKKAGTDGTQDDHYYTKWIYNDKALNVNDQCDEEGRCPYDLFKEYLKSREYQGDDWYSACQDIQPPSFSDYGIIGGAIAGVSAIGFLSYFGIKRLFLAA</sequence>
<keyword evidence="7" id="KW-1133">Transmembrane helix</keyword>
<dbReference type="AlphaFoldDB" id="A0AAD1UJL2"/>
<keyword evidence="4" id="KW-0378">Hydrolase</keyword>
<protein>
    <recommendedName>
        <fullName evidence="10">Acid phosphatase</fullName>
    </recommendedName>
</protein>
<keyword evidence="3" id="KW-0732">Signal</keyword>
<evidence type="ECO:0008006" key="10">
    <source>
        <dbReference type="Google" id="ProtNLM"/>
    </source>
</evidence>
<evidence type="ECO:0000256" key="4">
    <source>
        <dbReference type="ARBA" id="ARBA00022801"/>
    </source>
</evidence>
<evidence type="ECO:0000256" key="3">
    <source>
        <dbReference type="ARBA" id="ARBA00022729"/>
    </source>
</evidence>
<feature type="transmembrane region" description="Helical" evidence="7">
    <location>
        <begin position="414"/>
        <end position="435"/>
    </location>
</feature>
<evidence type="ECO:0000256" key="7">
    <source>
        <dbReference type="SAM" id="Phobius"/>
    </source>
</evidence>
<comment type="similarity">
    <text evidence="2">Belongs to the histidine acid phosphatase family.</text>
</comment>
<dbReference type="InterPro" id="IPR000560">
    <property type="entry name" value="His_Pase_clade-2"/>
</dbReference>
<keyword evidence="7" id="KW-0472">Membrane</keyword>
<dbReference type="EMBL" id="CAMPGE010007539">
    <property type="protein sequence ID" value="CAI2366454.1"/>
    <property type="molecule type" value="Genomic_DNA"/>
</dbReference>
<accession>A0AAD1UJL2</accession>
<keyword evidence="9" id="KW-1185">Reference proteome</keyword>
<dbReference type="InterPro" id="IPR029033">
    <property type="entry name" value="His_PPase_superfam"/>
</dbReference>
<comment type="catalytic activity">
    <reaction evidence="1">
        <text>a phosphate monoester + H2O = an alcohol + phosphate</text>
        <dbReference type="Rhea" id="RHEA:15017"/>
        <dbReference type="ChEBI" id="CHEBI:15377"/>
        <dbReference type="ChEBI" id="CHEBI:30879"/>
        <dbReference type="ChEBI" id="CHEBI:43474"/>
        <dbReference type="ChEBI" id="CHEBI:67140"/>
        <dbReference type="EC" id="3.1.3.2"/>
    </reaction>
</comment>
<evidence type="ECO:0000256" key="6">
    <source>
        <dbReference type="ARBA" id="ARBA00023180"/>
    </source>
</evidence>
<organism evidence="8 9">
    <name type="scientific">Euplotes crassus</name>
    <dbReference type="NCBI Taxonomy" id="5936"/>
    <lineage>
        <taxon>Eukaryota</taxon>
        <taxon>Sar</taxon>
        <taxon>Alveolata</taxon>
        <taxon>Ciliophora</taxon>
        <taxon>Intramacronucleata</taxon>
        <taxon>Spirotrichea</taxon>
        <taxon>Hypotrichia</taxon>
        <taxon>Euplotida</taxon>
        <taxon>Euplotidae</taxon>
        <taxon>Moneuplotes</taxon>
    </lineage>
</organism>
<dbReference type="SUPFAM" id="SSF53254">
    <property type="entry name" value="Phosphoglycerate mutase-like"/>
    <property type="match status" value="1"/>
</dbReference>
<evidence type="ECO:0000256" key="1">
    <source>
        <dbReference type="ARBA" id="ARBA00000032"/>
    </source>
</evidence>
<dbReference type="Proteomes" id="UP001295684">
    <property type="component" value="Unassembled WGS sequence"/>
</dbReference>
<evidence type="ECO:0000313" key="9">
    <source>
        <dbReference type="Proteomes" id="UP001295684"/>
    </source>
</evidence>
<evidence type="ECO:0000256" key="5">
    <source>
        <dbReference type="ARBA" id="ARBA00023157"/>
    </source>
</evidence>
<comment type="caution">
    <text evidence="8">The sequence shown here is derived from an EMBL/GenBank/DDBJ whole genome shotgun (WGS) entry which is preliminary data.</text>
</comment>
<dbReference type="Gene3D" id="3.40.50.1240">
    <property type="entry name" value="Phosphoglycerate mutase-like"/>
    <property type="match status" value="1"/>
</dbReference>